<dbReference type="Proteomes" id="UP000321080">
    <property type="component" value="Unassembled WGS sequence"/>
</dbReference>
<dbReference type="OrthoDB" id="1492652at2"/>
<proteinExistence type="predicted"/>
<keyword evidence="3" id="KW-1185">Reference proteome</keyword>
<evidence type="ECO:0000313" key="3">
    <source>
        <dbReference type="Proteomes" id="UP000321080"/>
    </source>
</evidence>
<feature type="domain" description="DUF6630" evidence="1">
    <location>
        <begin position="8"/>
        <end position="91"/>
    </location>
</feature>
<dbReference type="Pfam" id="PF20335">
    <property type="entry name" value="DUF6630"/>
    <property type="match status" value="1"/>
</dbReference>
<reference evidence="2 3" key="1">
    <citation type="submission" date="2019-08" db="EMBL/GenBank/DDBJ databases">
        <title>Seonamhaeicola sediminis sp. nov., isolated from marine sediment.</title>
        <authorList>
            <person name="Cao W.R."/>
        </authorList>
    </citation>
    <scope>NUCLEOTIDE SEQUENCE [LARGE SCALE GENOMIC DNA]</scope>
    <source>
        <strain evidence="2 3">1505</strain>
    </source>
</reference>
<dbReference type="RefSeq" id="WP_147767616.1">
    <property type="nucleotide sequence ID" value="NZ_VRKQ01000010.1"/>
</dbReference>
<organism evidence="2 3">
    <name type="scientific">Seonamhaeicola maritimus</name>
    <dbReference type="NCBI Taxonomy" id="2591822"/>
    <lineage>
        <taxon>Bacteria</taxon>
        <taxon>Pseudomonadati</taxon>
        <taxon>Bacteroidota</taxon>
        <taxon>Flavobacteriia</taxon>
        <taxon>Flavobacteriales</taxon>
        <taxon>Flavobacteriaceae</taxon>
    </lineage>
</organism>
<dbReference type="InterPro" id="IPR046582">
    <property type="entry name" value="DUF6630"/>
</dbReference>
<accession>A0A5C7GHA9</accession>
<dbReference type="EMBL" id="VRKQ01000010">
    <property type="protein sequence ID" value="TXG36691.1"/>
    <property type="molecule type" value="Genomic_DNA"/>
</dbReference>
<sequence>MNYTDSNCIRIDWKEEINETVSLLTQKWTEHQSVFSESKFKLLFDNYNSEPTDEYLLALGQELSTFNLALYNIIEDSDSYCLVLIKEENKIDFERENKKNKISFQLQKQPRKKWGTSAKLINLSSQIPFEKQSIKGHLKLNYPLSVCQERFYTKGGGYEKSKYYFIDTKIWPLEKFETKAVNYTDSSITNNYHCAIFKNELDKTGTIKISKTPFDINTWEQVTSTDKIPTLAFPFWVNNDLLILDKKNVWLVSSVATGNRKCKKILEVNTPRRYIHGEFPRVFKTGNGDVYILLYFVFYKWENRKLIDTGLFAEEHSDFSVFQTGNNRVVYVSKGDLIEIDFKTKKTRKRTLEYMDSKTNIKKYSEDWAVLKRFGRTSKSVDLAQFWHPKTDTWIRMPLGKIGTFGVSDIFLHPDKYTIIKTGKETILKIDNLIEKLKLEPKNILKLDDWDEYWKPELENAKKEKTLNFWSSIKKRLKK</sequence>
<comment type="caution">
    <text evidence="2">The sequence shown here is derived from an EMBL/GenBank/DDBJ whole genome shotgun (WGS) entry which is preliminary data.</text>
</comment>
<dbReference type="AlphaFoldDB" id="A0A5C7GHA9"/>
<evidence type="ECO:0000313" key="2">
    <source>
        <dbReference type="EMBL" id="TXG36691.1"/>
    </source>
</evidence>
<gene>
    <name evidence="2" type="ORF">FUA22_08910</name>
</gene>
<evidence type="ECO:0000259" key="1">
    <source>
        <dbReference type="Pfam" id="PF20335"/>
    </source>
</evidence>
<name>A0A5C7GHA9_9FLAO</name>
<protein>
    <recommendedName>
        <fullName evidence="1">DUF6630 domain-containing protein</fullName>
    </recommendedName>
</protein>